<keyword evidence="7" id="KW-1185">Reference proteome</keyword>
<accession>A0ABW2U1U5</accession>
<evidence type="ECO:0000313" key="7">
    <source>
        <dbReference type="Proteomes" id="UP001596513"/>
    </source>
</evidence>
<proteinExistence type="predicted"/>
<evidence type="ECO:0000256" key="1">
    <source>
        <dbReference type="ARBA" id="ARBA00004167"/>
    </source>
</evidence>
<dbReference type="Pfam" id="PF04357">
    <property type="entry name" value="TamB"/>
    <property type="match status" value="1"/>
</dbReference>
<comment type="caution">
    <text evidence="6">The sequence shown here is derived from an EMBL/GenBank/DDBJ whole genome shotgun (WGS) entry which is preliminary data.</text>
</comment>
<keyword evidence="4" id="KW-0472">Membrane</keyword>
<dbReference type="InterPro" id="IPR007452">
    <property type="entry name" value="TamB_C"/>
</dbReference>
<evidence type="ECO:0000256" key="2">
    <source>
        <dbReference type="ARBA" id="ARBA00022692"/>
    </source>
</evidence>
<dbReference type="Proteomes" id="UP001596513">
    <property type="component" value="Unassembled WGS sequence"/>
</dbReference>
<keyword evidence="2" id="KW-0812">Transmembrane</keyword>
<name>A0ABW2U1U5_9BACT</name>
<evidence type="ECO:0000256" key="4">
    <source>
        <dbReference type="ARBA" id="ARBA00023136"/>
    </source>
</evidence>
<reference evidence="7" key="1">
    <citation type="journal article" date="2019" name="Int. J. Syst. Evol. Microbiol.">
        <title>The Global Catalogue of Microorganisms (GCM) 10K type strain sequencing project: providing services to taxonomists for standard genome sequencing and annotation.</title>
        <authorList>
            <consortium name="The Broad Institute Genomics Platform"/>
            <consortium name="The Broad Institute Genome Sequencing Center for Infectious Disease"/>
            <person name="Wu L."/>
            <person name="Ma J."/>
        </authorList>
    </citation>
    <scope>NUCLEOTIDE SEQUENCE [LARGE SCALE GENOMIC DNA]</scope>
    <source>
        <strain evidence="7">JCM 19635</strain>
    </source>
</reference>
<dbReference type="RefSeq" id="WP_380205945.1">
    <property type="nucleotide sequence ID" value="NZ_JBHTEK010000001.1"/>
</dbReference>
<sequence length="101" mass="10695">MSKQVFSLLVLGRFVAQNPFQTSSGEGLVATQLRGSASAVLTDQLNTLTDKYLSGVGLDLGLTNQADYSTGEARSRTDLNVAVRRRCSTTASPCAWAPTLA</sequence>
<gene>
    <name evidence="6" type="ORF">ACFQT0_07700</name>
</gene>
<comment type="subcellular location">
    <subcellularLocation>
        <location evidence="1">Membrane</location>
        <topology evidence="1">Single-pass membrane protein</topology>
    </subcellularLocation>
</comment>
<dbReference type="EMBL" id="JBHTEK010000001">
    <property type="protein sequence ID" value="MFC7667307.1"/>
    <property type="molecule type" value="Genomic_DNA"/>
</dbReference>
<feature type="domain" description="Translocation and assembly module TamB C-terminal" evidence="5">
    <location>
        <begin position="3"/>
        <end position="87"/>
    </location>
</feature>
<evidence type="ECO:0000256" key="3">
    <source>
        <dbReference type="ARBA" id="ARBA00022989"/>
    </source>
</evidence>
<organism evidence="6 7">
    <name type="scientific">Hymenobacter humi</name>
    <dbReference type="NCBI Taxonomy" id="1411620"/>
    <lineage>
        <taxon>Bacteria</taxon>
        <taxon>Pseudomonadati</taxon>
        <taxon>Bacteroidota</taxon>
        <taxon>Cytophagia</taxon>
        <taxon>Cytophagales</taxon>
        <taxon>Hymenobacteraceae</taxon>
        <taxon>Hymenobacter</taxon>
    </lineage>
</organism>
<protein>
    <submittedName>
        <fullName evidence="6">Translocation/assembly module TamB domain-containing protein</fullName>
    </submittedName>
</protein>
<keyword evidence="3" id="KW-1133">Transmembrane helix</keyword>
<evidence type="ECO:0000313" key="6">
    <source>
        <dbReference type="EMBL" id="MFC7667307.1"/>
    </source>
</evidence>
<evidence type="ECO:0000259" key="5">
    <source>
        <dbReference type="Pfam" id="PF04357"/>
    </source>
</evidence>